<evidence type="ECO:0000313" key="7">
    <source>
        <dbReference type="EMBL" id="MDS1271143.1"/>
    </source>
</evidence>
<evidence type="ECO:0000256" key="4">
    <source>
        <dbReference type="ARBA" id="ARBA00022989"/>
    </source>
</evidence>
<protein>
    <submittedName>
        <fullName evidence="7">Sodium-dependent transporter</fullName>
    </submittedName>
</protein>
<dbReference type="Gene3D" id="1.20.1740.10">
    <property type="entry name" value="Amino acid/polyamine transporter I"/>
    <property type="match status" value="1"/>
</dbReference>
<keyword evidence="5 6" id="KW-0472">Membrane</keyword>
<gene>
    <name evidence="7" type="ORF">RIF23_12640</name>
</gene>
<feature type="transmembrane region" description="Helical" evidence="6">
    <location>
        <begin position="219"/>
        <end position="240"/>
    </location>
</feature>
<feature type="transmembrane region" description="Helical" evidence="6">
    <location>
        <begin position="413"/>
        <end position="435"/>
    </location>
</feature>
<feature type="transmembrane region" description="Helical" evidence="6">
    <location>
        <begin position="346"/>
        <end position="369"/>
    </location>
</feature>
<keyword evidence="4 6" id="KW-1133">Transmembrane helix</keyword>
<feature type="transmembrane region" description="Helical" evidence="6">
    <location>
        <begin position="41"/>
        <end position="63"/>
    </location>
</feature>
<dbReference type="NCBIfam" id="NF037979">
    <property type="entry name" value="Na_transp"/>
    <property type="match status" value="1"/>
</dbReference>
<evidence type="ECO:0000313" key="8">
    <source>
        <dbReference type="Proteomes" id="UP001250214"/>
    </source>
</evidence>
<proteinExistence type="predicted"/>
<feature type="transmembrane region" description="Helical" evidence="6">
    <location>
        <begin position="12"/>
        <end position="29"/>
    </location>
</feature>
<dbReference type="Pfam" id="PF00209">
    <property type="entry name" value="SNF"/>
    <property type="match status" value="2"/>
</dbReference>
<feature type="transmembrane region" description="Helical" evidence="6">
    <location>
        <begin position="142"/>
        <end position="163"/>
    </location>
</feature>
<evidence type="ECO:0000256" key="3">
    <source>
        <dbReference type="ARBA" id="ARBA00022692"/>
    </source>
</evidence>
<feature type="transmembrane region" description="Helical" evidence="6">
    <location>
        <begin position="455"/>
        <end position="475"/>
    </location>
</feature>
<keyword evidence="8" id="KW-1185">Reference proteome</keyword>
<comment type="subcellular location">
    <subcellularLocation>
        <location evidence="1">Membrane</location>
        <topology evidence="1">Multi-pass membrane protein</topology>
    </subcellularLocation>
</comment>
<organism evidence="7 8">
    <name type="scientific">Lipingzhangella rawalii</name>
    <dbReference type="NCBI Taxonomy" id="2055835"/>
    <lineage>
        <taxon>Bacteria</taxon>
        <taxon>Bacillati</taxon>
        <taxon>Actinomycetota</taxon>
        <taxon>Actinomycetes</taxon>
        <taxon>Streptosporangiales</taxon>
        <taxon>Nocardiopsidaceae</taxon>
        <taxon>Lipingzhangella</taxon>
    </lineage>
</organism>
<keyword evidence="2" id="KW-0813">Transport</keyword>
<dbReference type="CDD" id="cd10336">
    <property type="entry name" value="SLC6sbd_Tyt1-Like"/>
    <property type="match status" value="1"/>
</dbReference>
<sequence length="499" mass="53505">MSIERFGSRYALIAAAVAMAVGTGNIWRFPRVAAEYGSGTFLIVLVLAAVIFAVPLLMTESLLGSKSRLGTVGAFRDFMGQRFSWAGGFMGMVTIGIMFYYSVICGWALYYFAHSMTGTFADPNLDTEAMQSMWDGFTGTPWQTILFHLAAILLVGAIVVRGLKRGFEGLLKIALPVLFVILLVLMVRAVTLPGSGAGLAHLFTVRPEEFANPRVWLEAFTQVAFSTGAGWGLYLTYSVYSRKREDMAGNAAIITVGDLLAGLIAGVTVLCTLFALTTVAQAEEALGAEEGLAFIYFAGLFGEMPGGVVFAPLFFLAVALAGVSSLIAMVELATRNVMDLGATRQRAVVGVVIVTFIVGIPSAVSMDVFSNQDNVWGFGLLASGALACVAMWKYGIGRARAELDAVSPVRMGAWWAACTAILPVLIAGLFGWWMWTLAMDPDIQAWNPLEPFSPASIAMQWGILLIILLVANNWLSRRIQRGPMSGGTEPSETTSESDA</sequence>
<keyword evidence="3 6" id="KW-0812">Transmembrane</keyword>
<dbReference type="PANTHER" id="PTHR42948">
    <property type="entry name" value="TRANSPORTER"/>
    <property type="match status" value="1"/>
</dbReference>
<dbReference type="SUPFAM" id="SSF161070">
    <property type="entry name" value="SNF-like"/>
    <property type="match status" value="1"/>
</dbReference>
<dbReference type="PANTHER" id="PTHR42948:SF1">
    <property type="entry name" value="TRANSPORTER"/>
    <property type="match status" value="1"/>
</dbReference>
<dbReference type="Proteomes" id="UP001250214">
    <property type="component" value="Unassembled WGS sequence"/>
</dbReference>
<reference evidence="8" key="1">
    <citation type="submission" date="2023-07" db="EMBL/GenBank/DDBJ databases">
        <title>Novel species in the genus Lipingzhangella isolated from Sambhar Salt Lake.</title>
        <authorList>
            <person name="Jiya N."/>
            <person name="Kajale S."/>
            <person name="Sharma A."/>
        </authorList>
    </citation>
    <scope>NUCLEOTIDE SEQUENCE [LARGE SCALE GENOMIC DNA]</scope>
    <source>
        <strain evidence="8">LS1_29</strain>
    </source>
</reference>
<feature type="transmembrane region" description="Helical" evidence="6">
    <location>
        <begin position="252"/>
        <end position="276"/>
    </location>
</feature>
<feature type="transmembrane region" description="Helical" evidence="6">
    <location>
        <begin position="83"/>
        <end position="113"/>
    </location>
</feature>
<evidence type="ECO:0000256" key="6">
    <source>
        <dbReference type="SAM" id="Phobius"/>
    </source>
</evidence>
<comment type="caution">
    <text evidence="7">The sequence shown here is derived from an EMBL/GenBank/DDBJ whole genome shotgun (WGS) entry which is preliminary data.</text>
</comment>
<feature type="transmembrane region" description="Helical" evidence="6">
    <location>
        <begin position="309"/>
        <end position="334"/>
    </location>
</feature>
<evidence type="ECO:0000256" key="2">
    <source>
        <dbReference type="ARBA" id="ARBA00022448"/>
    </source>
</evidence>
<feature type="transmembrane region" description="Helical" evidence="6">
    <location>
        <begin position="175"/>
        <end position="199"/>
    </location>
</feature>
<evidence type="ECO:0000256" key="1">
    <source>
        <dbReference type="ARBA" id="ARBA00004141"/>
    </source>
</evidence>
<dbReference type="PROSITE" id="PS50267">
    <property type="entry name" value="NA_NEUROTRAN_SYMP_3"/>
    <property type="match status" value="1"/>
</dbReference>
<dbReference type="RefSeq" id="WP_310912687.1">
    <property type="nucleotide sequence ID" value="NZ_JAVLVT010000005.1"/>
</dbReference>
<dbReference type="EMBL" id="JAVLVT010000005">
    <property type="protein sequence ID" value="MDS1271143.1"/>
    <property type="molecule type" value="Genomic_DNA"/>
</dbReference>
<evidence type="ECO:0000256" key="5">
    <source>
        <dbReference type="ARBA" id="ARBA00023136"/>
    </source>
</evidence>
<name>A0ABU2H778_9ACTN</name>
<feature type="transmembrane region" description="Helical" evidence="6">
    <location>
        <begin position="375"/>
        <end position="392"/>
    </location>
</feature>
<accession>A0ABU2H778</accession>
<dbReference type="InterPro" id="IPR000175">
    <property type="entry name" value="Na/ntran_symport"/>
</dbReference>
<dbReference type="PRINTS" id="PR00176">
    <property type="entry name" value="NANEUSMPORT"/>
</dbReference>
<dbReference type="InterPro" id="IPR047218">
    <property type="entry name" value="YocR/YhdH-like"/>
</dbReference>
<dbReference type="InterPro" id="IPR037272">
    <property type="entry name" value="SNS_sf"/>
</dbReference>